<dbReference type="AlphaFoldDB" id="A0A4S2L4R9"/>
<dbReference type="InterPro" id="IPR021109">
    <property type="entry name" value="Peptidase_aspartic_dom_sf"/>
</dbReference>
<evidence type="ECO:0000313" key="6">
    <source>
        <dbReference type="EMBL" id="TGZ57266.1"/>
    </source>
</evidence>
<name>A0A4S2L4R9_9HYME</name>
<dbReference type="GO" id="GO:0004190">
    <property type="term" value="F:aspartic-type endopeptidase activity"/>
    <property type="evidence" value="ECO:0007669"/>
    <property type="project" value="UniProtKB-KW"/>
</dbReference>
<accession>A0A4S2L4R9</accession>
<dbReference type="InterPro" id="IPR033121">
    <property type="entry name" value="PEPTIDASE_A1"/>
</dbReference>
<feature type="domain" description="Peptidase A1" evidence="5">
    <location>
        <begin position="1"/>
        <end position="244"/>
    </location>
</feature>
<dbReference type="SUPFAM" id="SSF50630">
    <property type="entry name" value="Acid proteases"/>
    <property type="match status" value="1"/>
</dbReference>
<gene>
    <name evidence="6" type="ORF">DBV15_09866</name>
</gene>
<keyword evidence="2 6" id="KW-0645">Protease</keyword>
<dbReference type="GO" id="GO:0006508">
    <property type="term" value="P:proteolysis"/>
    <property type="evidence" value="ECO:0007669"/>
    <property type="project" value="UniProtKB-KW"/>
</dbReference>
<proteinExistence type="inferred from homology"/>
<dbReference type="InterPro" id="IPR001461">
    <property type="entry name" value="Aspartic_peptidase_A1"/>
</dbReference>
<evidence type="ECO:0000256" key="2">
    <source>
        <dbReference type="ARBA" id="ARBA00022670"/>
    </source>
</evidence>
<dbReference type="Gene3D" id="2.40.70.10">
    <property type="entry name" value="Acid Proteases"/>
    <property type="match status" value="2"/>
</dbReference>
<evidence type="ECO:0000256" key="4">
    <source>
        <dbReference type="ARBA" id="ARBA00022801"/>
    </source>
</evidence>
<dbReference type="Pfam" id="PF00026">
    <property type="entry name" value="Asp"/>
    <property type="match status" value="1"/>
</dbReference>
<sequence>MQGIEVSGLEEVDKSAETYKACKLKTAIRNLRYHSYYDEKWQDVKLYGNLSNDNVIIGGLEVTSQIFGEVFNFSEGFLPWAQCDGVLGMGYSDLSEFEVPSVFQNMIDKHVVSQPIFSFYLNRNLTDVFGDELILGGTDPSHYEGEFTYVNVTKKKYWQITMDKFQIKNYTSCSEGCKAIVDTGYPRIAGPPQTIEIIYREIGVVNDTVPCDDDYRQTKRQTKKPLHNIKSFKQNIYLKTIENL</sequence>
<dbReference type="PANTHER" id="PTHR47966:SF51">
    <property type="entry name" value="BETA-SITE APP-CLEAVING ENZYME, ISOFORM A-RELATED"/>
    <property type="match status" value="1"/>
</dbReference>
<evidence type="ECO:0000313" key="7">
    <source>
        <dbReference type="Proteomes" id="UP000310200"/>
    </source>
</evidence>
<evidence type="ECO:0000256" key="3">
    <source>
        <dbReference type="ARBA" id="ARBA00022750"/>
    </source>
</evidence>
<dbReference type="STRING" id="300112.A0A4S2L4R9"/>
<comment type="caution">
    <text evidence="6">The sequence shown here is derived from an EMBL/GenBank/DDBJ whole genome shotgun (WGS) entry which is preliminary data.</text>
</comment>
<evidence type="ECO:0000256" key="1">
    <source>
        <dbReference type="ARBA" id="ARBA00007447"/>
    </source>
</evidence>
<dbReference type="Gene3D" id="2.60.40.1960">
    <property type="match status" value="1"/>
</dbReference>
<evidence type="ECO:0000259" key="5">
    <source>
        <dbReference type="PROSITE" id="PS51767"/>
    </source>
</evidence>
<dbReference type="PROSITE" id="PS51767">
    <property type="entry name" value="PEPTIDASE_A1"/>
    <property type="match status" value="1"/>
</dbReference>
<dbReference type="PANTHER" id="PTHR47966">
    <property type="entry name" value="BETA-SITE APP-CLEAVING ENZYME, ISOFORM A-RELATED"/>
    <property type="match status" value="1"/>
</dbReference>
<comment type="similarity">
    <text evidence="1">Belongs to the peptidase A1 family.</text>
</comment>
<dbReference type="EMBL" id="QBLH01000169">
    <property type="protein sequence ID" value="TGZ57266.1"/>
    <property type="molecule type" value="Genomic_DNA"/>
</dbReference>
<organism evidence="6 7">
    <name type="scientific">Temnothorax longispinosus</name>
    <dbReference type="NCBI Taxonomy" id="300112"/>
    <lineage>
        <taxon>Eukaryota</taxon>
        <taxon>Metazoa</taxon>
        <taxon>Ecdysozoa</taxon>
        <taxon>Arthropoda</taxon>
        <taxon>Hexapoda</taxon>
        <taxon>Insecta</taxon>
        <taxon>Pterygota</taxon>
        <taxon>Neoptera</taxon>
        <taxon>Endopterygota</taxon>
        <taxon>Hymenoptera</taxon>
        <taxon>Apocrita</taxon>
        <taxon>Aculeata</taxon>
        <taxon>Formicoidea</taxon>
        <taxon>Formicidae</taxon>
        <taxon>Myrmicinae</taxon>
        <taxon>Temnothorax</taxon>
    </lineage>
</organism>
<dbReference type="FunFam" id="2.40.70.10:FF:000115">
    <property type="entry name" value="Lysosomal aspartic protease"/>
    <property type="match status" value="1"/>
</dbReference>
<reference evidence="6 7" key="1">
    <citation type="journal article" date="2019" name="Philos. Trans. R. Soc. Lond., B, Biol. Sci.">
        <title>Ant behaviour and brain gene expression of defending hosts depend on the ecological success of the intruding social parasite.</title>
        <authorList>
            <person name="Kaur R."/>
            <person name="Stoldt M."/>
            <person name="Jongepier E."/>
            <person name="Feldmeyer B."/>
            <person name="Menzel F."/>
            <person name="Bornberg-Bauer E."/>
            <person name="Foitzik S."/>
        </authorList>
    </citation>
    <scope>NUCLEOTIDE SEQUENCE [LARGE SCALE GENOMIC DNA]</scope>
    <source>
        <tissue evidence="6">Whole body</tissue>
    </source>
</reference>
<keyword evidence="7" id="KW-1185">Reference proteome</keyword>
<keyword evidence="3" id="KW-0064">Aspartyl protease</keyword>
<protein>
    <submittedName>
        <fullName evidence="6">Lysosomal aspartic protease</fullName>
    </submittedName>
</protein>
<keyword evidence="4" id="KW-0378">Hydrolase</keyword>
<dbReference type="Proteomes" id="UP000310200">
    <property type="component" value="Unassembled WGS sequence"/>
</dbReference>